<dbReference type="SMART" id="SM00354">
    <property type="entry name" value="HTH_LACI"/>
    <property type="match status" value="1"/>
</dbReference>
<evidence type="ECO:0000256" key="2">
    <source>
        <dbReference type="ARBA" id="ARBA00023125"/>
    </source>
</evidence>
<gene>
    <name evidence="5" type="ORF">PH603_13135</name>
</gene>
<evidence type="ECO:0000259" key="4">
    <source>
        <dbReference type="PROSITE" id="PS50932"/>
    </source>
</evidence>
<reference evidence="5" key="1">
    <citation type="submission" date="2023-01" db="EMBL/GenBank/DDBJ databases">
        <title>The genome sequence of Kordiimonadaceae bacterium 6D33.</title>
        <authorList>
            <person name="Liu Y."/>
        </authorList>
    </citation>
    <scope>NUCLEOTIDE SEQUENCE</scope>
    <source>
        <strain evidence="5">6D33</strain>
    </source>
</reference>
<dbReference type="RefSeq" id="WP_289502994.1">
    <property type="nucleotide sequence ID" value="NZ_CP116805.1"/>
</dbReference>
<dbReference type="InterPro" id="IPR010982">
    <property type="entry name" value="Lambda_DNA-bd_dom_sf"/>
</dbReference>
<dbReference type="PROSITE" id="PS00356">
    <property type="entry name" value="HTH_LACI_1"/>
    <property type="match status" value="1"/>
</dbReference>
<dbReference type="InterPro" id="IPR028082">
    <property type="entry name" value="Peripla_BP_I"/>
</dbReference>
<dbReference type="Proteomes" id="UP001217500">
    <property type="component" value="Chromosome"/>
</dbReference>
<dbReference type="AlphaFoldDB" id="A0AAE9XNV4"/>
<dbReference type="CDD" id="cd01545">
    <property type="entry name" value="PBP1_SalR"/>
    <property type="match status" value="1"/>
</dbReference>
<dbReference type="Gene3D" id="3.40.50.2300">
    <property type="match status" value="2"/>
</dbReference>
<keyword evidence="2 5" id="KW-0238">DNA-binding</keyword>
<dbReference type="InterPro" id="IPR000843">
    <property type="entry name" value="HTH_LacI"/>
</dbReference>
<dbReference type="GO" id="GO:0003700">
    <property type="term" value="F:DNA-binding transcription factor activity"/>
    <property type="evidence" value="ECO:0007669"/>
    <property type="project" value="TreeGrafter"/>
</dbReference>
<accession>A0AAE9XNV4</accession>
<evidence type="ECO:0000313" key="5">
    <source>
        <dbReference type="EMBL" id="WCL53482.1"/>
    </source>
</evidence>
<dbReference type="GO" id="GO:0000976">
    <property type="term" value="F:transcription cis-regulatory region binding"/>
    <property type="evidence" value="ECO:0007669"/>
    <property type="project" value="TreeGrafter"/>
</dbReference>
<dbReference type="EMBL" id="CP116805">
    <property type="protein sequence ID" value="WCL53482.1"/>
    <property type="molecule type" value="Genomic_DNA"/>
</dbReference>
<feature type="domain" description="HTH lacI-type" evidence="4">
    <location>
        <begin position="9"/>
        <end position="63"/>
    </location>
</feature>
<evidence type="ECO:0000256" key="3">
    <source>
        <dbReference type="ARBA" id="ARBA00023163"/>
    </source>
</evidence>
<keyword evidence="3" id="KW-0804">Transcription</keyword>
<proteinExistence type="predicted"/>
<dbReference type="Gene3D" id="1.10.260.40">
    <property type="entry name" value="lambda repressor-like DNA-binding domains"/>
    <property type="match status" value="1"/>
</dbReference>
<dbReference type="PANTHER" id="PTHR30146">
    <property type="entry name" value="LACI-RELATED TRANSCRIPTIONAL REPRESSOR"/>
    <property type="match status" value="1"/>
</dbReference>
<dbReference type="SUPFAM" id="SSF47413">
    <property type="entry name" value="lambda repressor-like DNA-binding domains"/>
    <property type="match status" value="1"/>
</dbReference>
<evidence type="ECO:0000256" key="1">
    <source>
        <dbReference type="ARBA" id="ARBA00023015"/>
    </source>
</evidence>
<dbReference type="KEGG" id="gso:PH603_13135"/>
<dbReference type="InterPro" id="IPR046335">
    <property type="entry name" value="LacI/GalR-like_sensor"/>
</dbReference>
<dbReference type="Pfam" id="PF13377">
    <property type="entry name" value="Peripla_BP_3"/>
    <property type="match status" value="1"/>
</dbReference>
<dbReference type="PRINTS" id="PR00036">
    <property type="entry name" value="HTHLACI"/>
</dbReference>
<evidence type="ECO:0000313" key="6">
    <source>
        <dbReference type="Proteomes" id="UP001217500"/>
    </source>
</evidence>
<keyword evidence="6" id="KW-1185">Reference proteome</keyword>
<keyword evidence="1" id="KW-0805">Transcription regulation</keyword>
<dbReference type="PROSITE" id="PS50932">
    <property type="entry name" value="HTH_LACI_2"/>
    <property type="match status" value="1"/>
</dbReference>
<protein>
    <submittedName>
        <fullName evidence="5">LacI family DNA-binding transcriptional regulator</fullName>
    </submittedName>
</protein>
<sequence length="343" mass="37399">MATKKKSNVTIADVARFAGVSVTTVSRILNGEKYVREDKKKAVTAAVEKLGYRPSLYARSLAGHRSYVIGLLLDDPQGDYLSGIQRGLLRASKIGGLHVLVELFDNDTTFEQVDSFLSSLSLSGAILTPPICDNQVVLAALAKRKIPTVRIAPGRPFGEMTDIKIDNFKAAYRMTEHLIELGHKDIAFITGDAQHADARERVQGFKSAMNDHGLRINPEYICEGTYVFSSGVAAAKRLLNHEKRPSAIFASNDEMAAAVLMVAHEADLNVPQDLSVAGFDDLALASFVTPPLTTIRQPIEEMATAAAARLLDIHLNRNGAPEPAPIILDFSFVKRESTTKFRP</sequence>
<dbReference type="Pfam" id="PF00356">
    <property type="entry name" value="LacI"/>
    <property type="match status" value="1"/>
</dbReference>
<dbReference type="SUPFAM" id="SSF53822">
    <property type="entry name" value="Periplasmic binding protein-like I"/>
    <property type="match status" value="1"/>
</dbReference>
<dbReference type="CDD" id="cd01392">
    <property type="entry name" value="HTH_LacI"/>
    <property type="match status" value="1"/>
</dbReference>
<name>A0AAE9XNV4_9PROT</name>
<organism evidence="5 6">
    <name type="scientific">Gimibacter soli</name>
    <dbReference type="NCBI Taxonomy" id="3024400"/>
    <lineage>
        <taxon>Bacteria</taxon>
        <taxon>Pseudomonadati</taxon>
        <taxon>Pseudomonadota</taxon>
        <taxon>Alphaproteobacteria</taxon>
        <taxon>Kordiimonadales</taxon>
        <taxon>Temperatibacteraceae</taxon>
        <taxon>Gimibacter</taxon>
    </lineage>
</organism>
<dbReference type="PANTHER" id="PTHR30146:SF153">
    <property type="entry name" value="LACTOSE OPERON REPRESSOR"/>
    <property type="match status" value="1"/>
</dbReference>